<comment type="catalytic activity">
    <reaction evidence="5">
        <text>[protein]-C-terminal S-[(2E,6E)-farnesyl]-L-cysteine + S-adenosyl-L-methionine = [protein]-C-terminal S-[(2E,6E)-farnesyl]-L-cysteine methyl ester + S-adenosyl-L-homocysteine</text>
        <dbReference type="Rhea" id="RHEA:21672"/>
        <dbReference type="Rhea" id="RHEA-COMP:12125"/>
        <dbReference type="Rhea" id="RHEA-COMP:12126"/>
        <dbReference type="ChEBI" id="CHEBI:57856"/>
        <dbReference type="ChEBI" id="CHEBI:59789"/>
        <dbReference type="ChEBI" id="CHEBI:90510"/>
        <dbReference type="ChEBI" id="CHEBI:90511"/>
        <dbReference type="EC" id="2.1.1.100"/>
    </reaction>
</comment>
<dbReference type="InterPro" id="IPR052527">
    <property type="entry name" value="Metal_cation-efflux_comp"/>
</dbReference>
<dbReference type="PANTHER" id="PTHR43847">
    <property type="entry name" value="BLL3993 PROTEIN"/>
    <property type="match status" value="1"/>
</dbReference>
<dbReference type="EMBL" id="JBANRG010000079">
    <property type="protein sequence ID" value="KAK7438438.1"/>
    <property type="molecule type" value="Genomic_DNA"/>
</dbReference>
<sequence>MAPYIAGIYVSHNQGVEAIVAASTLATMGITIVRQSKLLKNAASEGGNPTAYPKTLLGKLVTPMHAVTMLGIPVSYLIAVLSNSFHQPEWYTDLGGFPVELDLKAGVGGKAAIRTVAALAGIPMIYLQSWIFKTLGKQLHAIAPREKAEIVSTGPYAYVRHPGYTVATLQVALWAPAFWSWIPLVGAGVCLILFGYKTTVEEKLIEDDLTLGVQYREYKKKVPYRLIPYVY</sequence>
<dbReference type="EC" id="2.1.1.100" evidence="5"/>
<dbReference type="InterPro" id="IPR007269">
    <property type="entry name" value="ICMT_MeTrfase"/>
</dbReference>
<evidence type="ECO:0000256" key="1">
    <source>
        <dbReference type="ARBA" id="ARBA00004141"/>
    </source>
</evidence>
<evidence type="ECO:0000313" key="6">
    <source>
        <dbReference type="EMBL" id="KAK7438438.1"/>
    </source>
</evidence>
<name>A0ABR1IQJ6_9AGAR</name>
<comment type="caution">
    <text evidence="5">Lacks conserved residue(s) required for the propagation of feature annotation.</text>
</comment>
<reference evidence="6 7" key="1">
    <citation type="submission" date="2024-01" db="EMBL/GenBank/DDBJ databases">
        <title>A draft genome for the cacao thread blight pathogen Marasmiellus scandens.</title>
        <authorList>
            <person name="Baruah I.K."/>
            <person name="Leung J."/>
            <person name="Bukari Y."/>
            <person name="Amoako-Attah I."/>
            <person name="Meinhardt L.W."/>
            <person name="Bailey B.A."/>
            <person name="Cohen S.P."/>
        </authorList>
    </citation>
    <scope>NUCLEOTIDE SEQUENCE [LARGE SCALE GENOMIC DNA]</scope>
    <source>
        <strain evidence="6 7">GH-19</strain>
    </source>
</reference>
<dbReference type="Pfam" id="PF04140">
    <property type="entry name" value="ICMT"/>
    <property type="match status" value="1"/>
</dbReference>
<organism evidence="6 7">
    <name type="scientific">Marasmiellus scandens</name>
    <dbReference type="NCBI Taxonomy" id="2682957"/>
    <lineage>
        <taxon>Eukaryota</taxon>
        <taxon>Fungi</taxon>
        <taxon>Dikarya</taxon>
        <taxon>Basidiomycota</taxon>
        <taxon>Agaricomycotina</taxon>
        <taxon>Agaricomycetes</taxon>
        <taxon>Agaricomycetidae</taxon>
        <taxon>Agaricales</taxon>
        <taxon>Marasmiineae</taxon>
        <taxon>Omphalotaceae</taxon>
        <taxon>Marasmiellus</taxon>
    </lineage>
</organism>
<keyword evidence="7" id="KW-1185">Reference proteome</keyword>
<keyword evidence="5" id="KW-0489">Methyltransferase</keyword>
<comment type="similarity">
    <text evidence="5">Belongs to the class VI-like SAM-binding methyltransferase superfamily. Isoprenylcysteine carboxyl methyltransferase family.</text>
</comment>
<evidence type="ECO:0000256" key="4">
    <source>
        <dbReference type="ARBA" id="ARBA00023136"/>
    </source>
</evidence>
<keyword evidence="2 5" id="KW-0812">Transmembrane</keyword>
<keyword evidence="3 5" id="KW-1133">Transmembrane helix</keyword>
<protein>
    <recommendedName>
        <fullName evidence="5">Protein-S-isoprenylcysteine O-methyltransferase</fullName>
        <ecNumber evidence="5">2.1.1.100</ecNumber>
    </recommendedName>
</protein>
<keyword evidence="5" id="KW-0256">Endoplasmic reticulum</keyword>
<dbReference type="Gene3D" id="1.20.120.1630">
    <property type="match status" value="1"/>
</dbReference>
<evidence type="ECO:0000313" key="7">
    <source>
        <dbReference type="Proteomes" id="UP001498398"/>
    </source>
</evidence>
<evidence type="ECO:0000256" key="5">
    <source>
        <dbReference type="RuleBase" id="RU362022"/>
    </source>
</evidence>
<evidence type="ECO:0000256" key="3">
    <source>
        <dbReference type="ARBA" id="ARBA00022989"/>
    </source>
</evidence>
<comment type="subcellular location">
    <subcellularLocation>
        <location evidence="5">Endoplasmic reticulum membrane</location>
        <topology evidence="5">Multi-pass membrane protein</topology>
    </subcellularLocation>
    <subcellularLocation>
        <location evidence="1">Membrane</location>
        <topology evidence="1">Multi-pass membrane protein</topology>
    </subcellularLocation>
</comment>
<gene>
    <name evidence="6" type="ORF">VKT23_018050</name>
</gene>
<dbReference type="PANTHER" id="PTHR43847:SF1">
    <property type="entry name" value="BLL3993 PROTEIN"/>
    <property type="match status" value="1"/>
</dbReference>
<feature type="transmembrane region" description="Helical" evidence="5">
    <location>
        <begin position="111"/>
        <end position="131"/>
    </location>
</feature>
<dbReference type="Proteomes" id="UP001498398">
    <property type="component" value="Unassembled WGS sequence"/>
</dbReference>
<proteinExistence type="inferred from homology"/>
<comment type="caution">
    <text evidence="6">The sequence shown here is derived from an EMBL/GenBank/DDBJ whole genome shotgun (WGS) entry which is preliminary data.</text>
</comment>
<evidence type="ECO:0000256" key="2">
    <source>
        <dbReference type="ARBA" id="ARBA00022692"/>
    </source>
</evidence>
<accession>A0ABR1IQJ6</accession>
<keyword evidence="5" id="KW-0949">S-adenosyl-L-methionine</keyword>
<keyword evidence="4 5" id="KW-0472">Membrane</keyword>
<keyword evidence="5" id="KW-0808">Transferase</keyword>
<feature type="transmembrane region" description="Helical" evidence="5">
    <location>
        <begin position="178"/>
        <end position="196"/>
    </location>
</feature>